<evidence type="ECO:0000313" key="4">
    <source>
        <dbReference type="Proteomes" id="UP000050872"/>
    </source>
</evidence>
<evidence type="ECO:0000259" key="2">
    <source>
        <dbReference type="Pfam" id="PF00582"/>
    </source>
</evidence>
<dbReference type="PANTHER" id="PTHR46268:SF6">
    <property type="entry name" value="UNIVERSAL STRESS PROTEIN UP12"/>
    <property type="match status" value="1"/>
</dbReference>
<dbReference type="Proteomes" id="UP000050872">
    <property type="component" value="Unassembled WGS sequence"/>
</dbReference>
<dbReference type="RefSeq" id="WP_057888274.1">
    <property type="nucleotide sequence ID" value="NZ_AZEZ01000078.1"/>
</dbReference>
<evidence type="ECO:0000313" key="3">
    <source>
        <dbReference type="EMBL" id="KRL43535.1"/>
    </source>
</evidence>
<proteinExistence type="inferred from homology"/>
<sequence>MLRKILVALNGGPTSYDALNTAIELTQKDHGELILMSVVNTVNLPVNFGVSFNPDLADDLQNDSEMNLMLAKKILKNKHLDYHTCLLYGDPAVEILTYSRSRHVDLIVMGKPMMHGIAKMFSDSVAKYVSEHTDINTLMVG</sequence>
<dbReference type="InterPro" id="IPR006016">
    <property type="entry name" value="UspA"/>
</dbReference>
<evidence type="ECO:0000256" key="1">
    <source>
        <dbReference type="ARBA" id="ARBA00008791"/>
    </source>
</evidence>
<dbReference type="PRINTS" id="PR01438">
    <property type="entry name" value="UNVRSLSTRESS"/>
</dbReference>
<dbReference type="CDD" id="cd00293">
    <property type="entry name" value="USP-like"/>
    <property type="match status" value="1"/>
</dbReference>
<dbReference type="InterPro" id="IPR006015">
    <property type="entry name" value="Universal_stress_UspA"/>
</dbReference>
<comment type="similarity">
    <text evidence="1">Belongs to the universal stress protein A family.</text>
</comment>
<dbReference type="SUPFAM" id="SSF52402">
    <property type="entry name" value="Adenine nucleotide alpha hydrolases-like"/>
    <property type="match status" value="1"/>
</dbReference>
<dbReference type="STRING" id="1423770.FD29_GL000780"/>
<organism evidence="3 4">
    <name type="scientific">Companilactobacillus mindensis DSM 14500</name>
    <dbReference type="NCBI Taxonomy" id="1423770"/>
    <lineage>
        <taxon>Bacteria</taxon>
        <taxon>Bacillati</taxon>
        <taxon>Bacillota</taxon>
        <taxon>Bacilli</taxon>
        <taxon>Lactobacillales</taxon>
        <taxon>Lactobacillaceae</taxon>
        <taxon>Companilactobacillus</taxon>
    </lineage>
</organism>
<keyword evidence="4" id="KW-1185">Reference proteome</keyword>
<dbReference type="OrthoDB" id="9777884at2"/>
<dbReference type="EMBL" id="AZEZ01000078">
    <property type="protein sequence ID" value="KRL43535.1"/>
    <property type="molecule type" value="Genomic_DNA"/>
</dbReference>
<feature type="domain" description="UspA" evidence="2">
    <location>
        <begin position="1"/>
        <end position="140"/>
    </location>
</feature>
<reference evidence="3 4" key="1">
    <citation type="journal article" date="2015" name="Genome Announc.">
        <title>Expanding the biotechnology potential of lactobacilli through comparative genomics of 213 strains and associated genera.</title>
        <authorList>
            <person name="Sun Z."/>
            <person name="Harris H.M."/>
            <person name="McCann A."/>
            <person name="Guo C."/>
            <person name="Argimon S."/>
            <person name="Zhang W."/>
            <person name="Yang X."/>
            <person name="Jeffery I.B."/>
            <person name="Cooney J.C."/>
            <person name="Kagawa T.F."/>
            <person name="Liu W."/>
            <person name="Song Y."/>
            <person name="Salvetti E."/>
            <person name="Wrobel A."/>
            <person name="Rasinkangas P."/>
            <person name="Parkhill J."/>
            <person name="Rea M.C."/>
            <person name="O'Sullivan O."/>
            <person name="Ritari J."/>
            <person name="Douillard F.P."/>
            <person name="Paul Ross R."/>
            <person name="Yang R."/>
            <person name="Briner A.E."/>
            <person name="Felis G.E."/>
            <person name="de Vos W.M."/>
            <person name="Barrangou R."/>
            <person name="Klaenhammer T.R."/>
            <person name="Caufield P.W."/>
            <person name="Cui Y."/>
            <person name="Zhang H."/>
            <person name="O'Toole P.W."/>
        </authorList>
    </citation>
    <scope>NUCLEOTIDE SEQUENCE [LARGE SCALE GENOMIC DNA]</scope>
    <source>
        <strain evidence="3 4">DSM 14500</strain>
    </source>
</reference>
<dbReference type="Pfam" id="PF00582">
    <property type="entry name" value="Usp"/>
    <property type="match status" value="1"/>
</dbReference>
<dbReference type="Gene3D" id="3.40.50.620">
    <property type="entry name" value="HUPs"/>
    <property type="match status" value="1"/>
</dbReference>
<comment type="caution">
    <text evidence="3">The sequence shown here is derived from an EMBL/GenBank/DDBJ whole genome shotgun (WGS) entry which is preliminary data.</text>
</comment>
<dbReference type="PATRIC" id="fig|1423770.3.peg.801"/>
<dbReference type="PANTHER" id="PTHR46268">
    <property type="entry name" value="STRESS RESPONSE PROTEIN NHAX"/>
    <property type="match status" value="1"/>
</dbReference>
<protein>
    <recommendedName>
        <fullName evidence="2">UspA domain-containing protein</fullName>
    </recommendedName>
</protein>
<name>A0A0R1QFF9_9LACO</name>
<accession>A0A0R1QFF9</accession>
<dbReference type="InterPro" id="IPR014729">
    <property type="entry name" value="Rossmann-like_a/b/a_fold"/>
</dbReference>
<gene>
    <name evidence="3" type="ORF">FD29_GL000780</name>
</gene>
<dbReference type="AlphaFoldDB" id="A0A0R1QFF9"/>